<evidence type="ECO:0000256" key="4">
    <source>
        <dbReference type="RuleBase" id="RU365011"/>
    </source>
</evidence>
<dbReference type="EMBL" id="MU251613">
    <property type="protein sequence ID" value="KAG9231275.1"/>
    <property type="molecule type" value="Genomic_DNA"/>
</dbReference>
<comment type="function">
    <text evidence="1 4">Involved in inositol deacylation of GPI-anchored proteins which plays important roles in the quality control and ER-associated degradation of GPI-anchored proteins.</text>
</comment>
<dbReference type="Proteomes" id="UP000824998">
    <property type="component" value="Unassembled WGS sequence"/>
</dbReference>
<dbReference type="Pfam" id="PF07819">
    <property type="entry name" value="PGAP1"/>
    <property type="match status" value="1"/>
</dbReference>
<comment type="subcellular location">
    <subcellularLocation>
        <location evidence="4">Endoplasmic reticulum membrane</location>
    </subcellularLocation>
</comment>
<dbReference type="Pfam" id="PF22939">
    <property type="entry name" value="WHD_GPIID"/>
    <property type="match status" value="1"/>
</dbReference>
<keyword evidence="9" id="KW-1185">Reference proteome</keyword>
<comment type="caution">
    <text evidence="8">The sequence shown here is derived from an EMBL/GenBank/DDBJ whole genome shotgun (WGS) entry which is preliminary data.</text>
</comment>
<feature type="domain" description="Nephrocystin 3-like N-terminal" evidence="7">
    <location>
        <begin position="300"/>
        <end position="466"/>
    </location>
</feature>
<protein>
    <recommendedName>
        <fullName evidence="2 4">GPI inositol-deacylase</fullName>
        <ecNumber evidence="4">3.1.-.-</ecNumber>
    </recommendedName>
</protein>
<evidence type="ECO:0000313" key="9">
    <source>
        <dbReference type="Proteomes" id="UP000824998"/>
    </source>
</evidence>
<keyword evidence="4" id="KW-0472">Membrane</keyword>
<dbReference type="InterPro" id="IPR054471">
    <property type="entry name" value="GPIID_WHD"/>
</dbReference>
<dbReference type="InterPro" id="IPR029058">
    <property type="entry name" value="AB_hydrolase_fold"/>
</dbReference>
<dbReference type="InterPro" id="IPR011047">
    <property type="entry name" value="Quinoprotein_ADH-like_sf"/>
</dbReference>
<dbReference type="InterPro" id="IPR027417">
    <property type="entry name" value="P-loop_NTPase"/>
</dbReference>
<dbReference type="GO" id="GO:0005789">
    <property type="term" value="C:endoplasmic reticulum membrane"/>
    <property type="evidence" value="ECO:0007669"/>
    <property type="project" value="UniProtKB-SubCell"/>
</dbReference>
<keyword evidence="3" id="KW-0677">Repeat</keyword>
<dbReference type="PANTHER" id="PTHR10039:SF16">
    <property type="entry name" value="GPI INOSITOL-DEACYLASE"/>
    <property type="match status" value="1"/>
</dbReference>
<dbReference type="Gene3D" id="3.40.50.300">
    <property type="entry name" value="P-loop containing nucleotide triphosphate hydrolases"/>
    <property type="match status" value="1"/>
</dbReference>
<dbReference type="Pfam" id="PF00400">
    <property type="entry name" value="WD40"/>
    <property type="match status" value="1"/>
</dbReference>
<evidence type="ECO:0000256" key="1">
    <source>
        <dbReference type="ARBA" id="ARBA00003496"/>
    </source>
</evidence>
<dbReference type="GO" id="GO:0016788">
    <property type="term" value="F:hydrolase activity, acting on ester bonds"/>
    <property type="evidence" value="ECO:0007669"/>
    <property type="project" value="InterPro"/>
</dbReference>
<sequence length="1505" mass="168995">MGDIIFVHGLGGTAMRTWSWKRDTTNFWPAWLTEEKTLSRFRIFSFGYNSNFKGAATNLNTIDFAKELLFSMLTHSGSVGEKHGGNTAVGARPIIFVAHSMGGLVVKKACVLGQHDKQYSSLVSQIYGILFLGTPHRGAQYAKMLNILSSALTGSAPKDYVADLDIHSTSLQDINEQFRTTCDGFELASFFETQKTSFGITKLLIVEKESAVLGYPQETSIPLNADHHNLCKFESRGDPNYTSVKNLIKHWASKISLPQQGCISRQMTGTNEINVLREALGIRETADMDLDIIQNNILGGSGEWITQRQDFIAWHQRLFENNPAVFWLIGLPATGKTAIATTVINHLQLLGHDTVFHLFTCGHQQKKTASYCLRSIALQIAKLDEEFLQHISHLIEESGSDFGLPTNNFDSLWEKVFCGLILKMNRQAPLFFVLDGLDEADLQTSLLGRLLKIQSRFPIRIFLTSRPMKVPLAPPGISILPHLLMEKDTADDINAYVQRMVQVALPDDSQIQEEVIQEVLNKASGSFLWVKLTLETLQDSWHTKEDIRAALSEVPKGMELLYGRMLEKIKAQSQRTVLIARRILTLTICCWRPLTLIELQKALEPEFQGFVRLEHTIAQICGHFISVDNSKIFLVHGTARNFLLSSNQTDPPFVDRCEGHELLATACFRTLSNDQWRLSLKSISPANTKHESVLRDGGLSHIEKAHPLLRYAACHWAYHLSRSSSSSEPLIGDLKSFLGKNSLSWIEAIATLGTLSYIVRAARYLKAYAKQRSQGSGVHNSGIILSLRELPKDETKILQSWANDFIRLVGKFGKSLVQHPSSIRRLIIPFCPKESAIATAQCHMGPNSLTVTGLPLEGWGDCLARVTMGDSQMVSKVLATDRLFFTLASSSGTIIAWSTDTCEEIRRLEHHEYVLMMVVNISETRLATAGFSGYRIWDIFSGAQEHYLPKWTEALTITIMFGQSDSQLLIGLDDCTVTTYELQDFTIRSRFTIQEKIREALSCPHTISISPNRENVAVAWRGKPLMVWDMTQDALPQSCQVNGNSDSLMAPEQVLWQNNGNSILILCLDSKLFEWNLYDEEQFEYGKYHDMNAREMALSSDGTLLLTSDNFGTMSVWSFPRLQLIYRLINSNEYIRALTFSPSAQRFYGTRDSTCNVWEPDALVHPETTDLADSSSIAESYAATEPVVSKDESSENQVTALATSSDDRWFCCGKEDGSVIIHDAQTSTKIRKVCNYTAASAVILLEWSKSGRYIVSSDESGRVISKRLEVKEPGKWTIYPGLDARFSEPVLQFVFSADEKLLLMSLGTFDCVWDLKSKNQICQQYRAKTTKGKWVADPINAEILLWIDENTIYQYEWLTLMCNEADHSHVQIPCSMDCMSTVRKVALTSNSQTLVYELAPNKGIGSKSLRVLSISSLSHSWEVDLLHRVKSLIGVIQNRIVFLDDNNWVCTWEIEAGNADVRHQFCLPSDLLNASTLELMRLSDFGSFFCPRLGNVVVVRHGLRL</sequence>
<evidence type="ECO:0000256" key="2">
    <source>
        <dbReference type="ARBA" id="ARBA00015856"/>
    </source>
</evidence>
<evidence type="ECO:0000259" key="6">
    <source>
        <dbReference type="Pfam" id="PF22939"/>
    </source>
</evidence>
<dbReference type="InterPro" id="IPR036322">
    <property type="entry name" value="WD40_repeat_dom_sf"/>
</dbReference>
<dbReference type="SUPFAM" id="SSF50998">
    <property type="entry name" value="Quinoprotein alcohol dehydrogenase-like"/>
    <property type="match status" value="1"/>
</dbReference>
<gene>
    <name evidence="8" type="ORF">BJ875DRAFT_407257</name>
</gene>
<dbReference type="Gene3D" id="3.40.50.1820">
    <property type="entry name" value="alpha/beta hydrolase"/>
    <property type="match status" value="1"/>
</dbReference>
<proteinExistence type="inferred from homology"/>
<evidence type="ECO:0000259" key="5">
    <source>
        <dbReference type="Pfam" id="PF07819"/>
    </source>
</evidence>
<dbReference type="InterPro" id="IPR056884">
    <property type="entry name" value="NPHP3-like_N"/>
</dbReference>
<feature type="domain" description="GPI inositol-deacylase PGAP1-like alpha/beta" evidence="5">
    <location>
        <begin position="4"/>
        <end position="141"/>
    </location>
</feature>
<dbReference type="OrthoDB" id="1658288at2759"/>
<dbReference type="Pfam" id="PF24883">
    <property type="entry name" value="NPHP3_N"/>
    <property type="match status" value="1"/>
</dbReference>
<keyword evidence="4" id="KW-0653">Protein transport</keyword>
<dbReference type="GO" id="GO:0015031">
    <property type="term" value="P:protein transport"/>
    <property type="evidence" value="ECO:0007669"/>
    <property type="project" value="UniProtKB-KW"/>
</dbReference>
<accession>A0A9P7YDU1</accession>
<dbReference type="SUPFAM" id="SSF53474">
    <property type="entry name" value="alpha/beta-Hydrolases"/>
    <property type="match status" value="1"/>
</dbReference>
<keyword evidence="4" id="KW-0378">Hydrolase</keyword>
<keyword evidence="4" id="KW-0813">Transport</keyword>
<dbReference type="SUPFAM" id="SSF50978">
    <property type="entry name" value="WD40 repeat-like"/>
    <property type="match status" value="1"/>
</dbReference>
<dbReference type="SUPFAM" id="SSF52540">
    <property type="entry name" value="P-loop containing nucleoside triphosphate hydrolases"/>
    <property type="match status" value="1"/>
</dbReference>
<keyword evidence="4" id="KW-0256">Endoplasmic reticulum</keyword>
<feature type="domain" description="GPI inositol-deacylase winged helix" evidence="6">
    <location>
        <begin position="572"/>
        <end position="647"/>
    </location>
</feature>
<name>A0A9P7YDU1_9HELO</name>
<evidence type="ECO:0000313" key="8">
    <source>
        <dbReference type="EMBL" id="KAG9231275.1"/>
    </source>
</evidence>
<dbReference type="SMART" id="SM00320">
    <property type="entry name" value="WD40"/>
    <property type="match status" value="4"/>
</dbReference>
<reference evidence="8" key="1">
    <citation type="journal article" date="2021" name="IMA Fungus">
        <title>Genomic characterization of three marine fungi, including Emericellopsis atlantica sp. nov. with signatures of a generalist lifestyle and marine biomass degradation.</title>
        <authorList>
            <person name="Hagestad O.C."/>
            <person name="Hou L."/>
            <person name="Andersen J.H."/>
            <person name="Hansen E.H."/>
            <person name="Altermark B."/>
            <person name="Li C."/>
            <person name="Kuhnert E."/>
            <person name="Cox R.J."/>
            <person name="Crous P.W."/>
            <person name="Spatafora J.W."/>
            <person name="Lail K."/>
            <person name="Amirebrahimi M."/>
            <person name="Lipzen A."/>
            <person name="Pangilinan J."/>
            <person name="Andreopoulos W."/>
            <person name="Hayes R.D."/>
            <person name="Ng V."/>
            <person name="Grigoriev I.V."/>
            <person name="Jackson S.A."/>
            <person name="Sutton T.D.S."/>
            <person name="Dobson A.D.W."/>
            <person name="Rama T."/>
        </authorList>
    </citation>
    <scope>NUCLEOTIDE SEQUENCE</scope>
    <source>
        <strain evidence="8">TRa018bII</strain>
    </source>
</reference>
<organism evidence="8 9">
    <name type="scientific">Amylocarpus encephaloides</name>
    <dbReference type="NCBI Taxonomy" id="45428"/>
    <lineage>
        <taxon>Eukaryota</taxon>
        <taxon>Fungi</taxon>
        <taxon>Dikarya</taxon>
        <taxon>Ascomycota</taxon>
        <taxon>Pezizomycotina</taxon>
        <taxon>Leotiomycetes</taxon>
        <taxon>Helotiales</taxon>
        <taxon>Helotiales incertae sedis</taxon>
        <taxon>Amylocarpus</taxon>
    </lineage>
</organism>
<dbReference type="PANTHER" id="PTHR10039">
    <property type="entry name" value="AMELOGENIN"/>
    <property type="match status" value="1"/>
</dbReference>
<dbReference type="InterPro" id="IPR001680">
    <property type="entry name" value="WD40_rpt"/>
</dbReference>
<comment type="similarity">
    <text evidence="4">Belongs to the GPI inositol-deacylase family.</text>
</comment>
<dbReference type="InterPro" id="IPR015943">
    <property type="entry name" value="WD40/YVTN_repeat-like_dom_sf"/>
</dbReference>
<evidence type="ECO:0000259" key="7">
    <source>
        <dbReference type="Pfam" id="PF24883"/>
    </source>
</evidence>
<dbReference type="EC" id="3.1.-.-" evidence="4"/>
<dbReference type="InterPro" id="IPR012908">
    <property type="entry name" value="PGAP1-ab_dom-like"/>
</dbReference>
<dbReference type="Gene3D" id="2.130.10.10">
    <property type="entry name" value="YVTN repeat-like/Quinoprotein amine dehydrogenase"/>
    <property type="match status" value="2"/>
</dbReference>
<evidence type="ECO:0000256" key="3">
    <source>
        <dbReference type="ARBA" id="ARBA00022737"/>
    </source>
</evidence>